<evidence type="ECO:0000256" key="11">
    <source>
        <dbReference type="ARBA" id="ARBA00023319"/>
    </source>
</evidence>
<evidence type="ECO:0000256" key="3">
    <source>
        <dbReference type="ARBA" id="ARBA00022553"/>
    </source>
</evidence>
<accession>A0AAD4Y4W8</accession>
<keyword evidence="5" id="KW-0732">Signal</keyword>
<feature type="domain" description="Ig-like" evidence="14">
    <location>
        <begin position="219"/>
        <end position="300"/>
    </location>
</feature>
<keyword evidence="16" id="KW-1185">Reference proteome</keyword>
<name>A0AAD4Y4W8_OVIAM</name>
<comment type="subcellular location">
    <subcellularLocation>
        <location evidence="1">Membrane</location>
        <topology evidence="1">Single-pass type I membrane protein</topology>
    </subcellularLocation>
</comment>
<feature type="domain" description="Ig-like" evidence="14">
    <location>
        <begin position="17"/>
        <end position="111"/>
    </location>
</feature>
<dbReference type="AlphaFoldDB" id="A0AAD4Y4W8"/>
<dbReference type="EMBL" id="JAKZEL010000019">
    <property type="protein sequence ID" value="KAI4534477.1"/>
    <property type="molecule type" value="Genomic_DNA"/>
</dbReference>
<keyword evidence="10" id="KW-0325">Glycoprotein</keyword>
<evidence type="ECO:0000256" key="4">
    <source>
        <dbReference type="ARBA" id="ARBA00022692"/>
    </source>
</evidence>
<dbReference type="InterPro" id="IPR003598">
    <property type="entry name" value="Ig_sub2"/>
</dbReference>
<dbReference type="GO" id="GO:0005886">
    <property type="term" value="C:plasma membrane"/>
    <property type="evidence" value="ECO:0007669"/>
    <property type="project" value="TreeGrafter"/>
</dbReference>
<comment type="similarity">
    <text evidence="2">Belongs to the immunoglobulin superfamily.</text>
</comment>
<feature type="domain" description="Ig-like" evidence="14">
    <location>
        <begin position="116"/>
        <end position="215"/>
    </location>
</feature>
<dbReference type="Pfam" id="PF13927">
    <property type="entry name" value="Ig_3"/>
    <property type="match status" value="3"/>
</dbReference>
<dbReference type="GO" id="GO:0098609">
    <property type="term" value="P:cell-cell adhesion"/>
    <property type="evidence" value="ECO:0007669"/>
    <property type="project" value="TreeGrafter"/>
</dbReference>
<dbReference type="InterPro" id="IPR036179">
    <property type="entry name" value="Ig-like_dom_sf"/>
</dbReference>
<evidence type="ECO:0000256" key="13">
    <source>
        <dbReference type="SAM" id="Phobius"/>
    </source>
</evidence>
<keyword evidence="4 13" id="KW-0812">Transmembrane</keyword>
<dbReference type="GO" id="GO:0050839">
    <property type="term" value="F:cell adhesion molecule binding"/>
    <property type="evidence" value="ECO:0007669"/>
    <property type="project" value="TreeGrafter"/>
</dbReference>
<dbReference type="FunFam" id="2.60.40.10:FF:000896">
    <property type="entry name" value="kin of IRRE-like protein 2 isoform X2"/>
    <property type="match status" value="1"/>
</dbReference>
<feature type="transmembrane region" description="Helical" evidence="13">
    <location>
        <begin position="535"/>
        <end position="558"/>
    </location>
</feature>
<dbReference type="PANTHER" id="PTHR11640:SF51">
    <property type="entry name" value="KIN OF IRRE-LIKE PROTEIN 2"/>
    <property type="match status" value="1"/>
</dbReference>
<evidence type="ECO:0000256" key="7">
    <source>
        <dbReference type="ARBA" id="ARBA00022989"/>
    </source>
</evidence>
<dbReference type="SUPFAM" id="SSF48726">
    <property type="entry name" value="Immunoglobulin"/>
    <property type="match status" value="5"/>
</dbReference>
<evidence type="ECO:0000313" key="16">
    <source>
        <dbReference type="Proteomes" id="UP001214576"/>
    </source>
</evidence>
<reference evidence="15" key="1">
    <citation type="submission" date="2022-03" db="EMBL/GenBank/DDBJ databases">
        <title>Genomic analyses of argali, domestic sheep and their hybrids provide insights into chromosomal evolution, heterosis and genetic basis of agronomic traits.</title>
        <authorList>
            <person name="Li M."/>
        </authorList>
    </citation>
    <scope>NUCLEOTIDE SEQUENCE</scope>
    <source>
        <strain evidence="15">CAU-MHL-2022a</strain>
        <tissue evidence="15">Skin</tissue>
    </source>
</reference>
<dbReference type="GO" id="GO:0005911">
    <property type="term" value="C:cell-cell junction"/>
    <property type="evidence" value="ECO:0007669"/>
    <property type="project" value="TreeGrafter"/>
</dbReference>
<keyword evidence="8 13" id="KW-0472">Membrane</keyword>
<dbReference type="InterPro" id="IPR013162">
    <property type="entry name" value="CD80_C2-set"/>
</dbReference>
<proteinExistence type="inferred from homology"/>
<feature type="region of interest" description="Disordered" evidence="12">
    <location>
        <begin position="572"/>
        <end position="596"/>
    </location>
</feature>
<dbReference type="InterPro" id="IPR003599">
    <property type="entry name" value="Ig_sub"/>
</dbReference>
<keyword evidence="9" id="KW-1015">Disulfide bond</keyword>
<evidence type="ECO:0000256" key="8">
    <source>
        <dbReference type="ARBA" id="ARBA00023136"/>
    </source>
</evidence>
<evidence type="ECO:0000256" key="2">
    <source>
        <dbReference type="ARBA" id="ARBA00008637"/>
    </source>
</evidence>
<dbReference type="Proteomes" id="UP001214576">
    <property type="component" value="Unassembled WGS sequence"/>
</dbReference>
<dbReference type="Gene3D" id="2.60.40.10">
    <property type="entry name" value="Immunoglobulins"/>
    <property type="match status" value="5"/>
</dbReference>
<evidence type="ECO:0000256" key="5">
    <source>
        <dbReference type="ARBA" id="ARBA00022729"/>
    </source>
</evidence>
<dbReference type="Pfam" id="PF08205">
    <property type="entry name" value="C2-set_2"/>
    <property type="match status" value="1"/>
</dbReference>
<sequence>MLSLALLPRPTLLGLAPHFLQQPEDQVVLLGDEARLPCALGAYRGLVQWTKDGLALGGERDLPGWSRYWISGNAASGQHDLHIRPVELEDQASYECQATQAGLRSRPARLHVLVPPEPPQVLGGPSVSLVAGVPANLTCRSRGDAHPTPELLWFRDGVRLDGAIFRQTPLKEGTIGSVESILSLTPSSHDDGATLVCRARSQALPAGKDTAVTLSLQYPPVVTLSAEPQTVQEGEKVTFLCQATAQPPVTGYRWAKGGSPVLGARGPMLEIVADASFLTAPVSCEVSNAVGSANRSTALDVQFGPILQAKPKPLSVDVGEDASFSCVWRGNPLPRVTWTRRRDAQVRPDLGLVATAGSRGGTSSQGRALDAPSLSQVLASGPTLRLPAVGPEDAGDYVCRAEPGLSGQGGGAAEARLTVNAPPVVTALHSAPAFLRGPARLQCLVFASPAPEAVVWSWDEGFLTAGSRGRFLVENFPAPEGLAGQGPGLISVLHISGTQESDFHRGFNCTARNRLGEGGTQVSLGRRDLLPTVRIVAGVAAVATTLLMIITGVALCCWRHGRASFSKQKNLVRIPGSNDGSSSRGPEEETGSSKDQVGCEVTYRHPCIPSHTLPSPILSPQDPTNGYYKVRGVSVSLSLGEAPGGGLFLPPSSPLGPPGTPTFYDFNPHLGMVPPCRLYRARAGYLTTPHPRAFTSYIKPTSFGPPDLAPSTPPFPYAAFPTPSHPRLQTHV</sequence>
<gene>
    <name evidence="15" type="ORF">MG293_015337</name>
</gene>
<evidence type="ECO:0000256" key="6">
    <source>
        <dbReference type="ARBA" id="ARBA00022737"/>
    </source>
</evidence>
<dbReference type="SMART" id="SM00408">
    <property type="entry name" value="IGc2"/>
    <property type="match status" value="3"/>
</dbReference>
<evidence type="ECO:0000256" key="12">
    <source>
        <dbReference type="SAM" id="MobiDB-lite"/>
    </source>
</evidence>
<dbReference type="PROSITE" id="PS50835">
    <property type="entry name" value="IG_LIKE"/>
    <property type="match status" value="4"/>
</dbReference>
<dbReference type="FunFam" id="2.60.40.10:FF:000077">
    <property type="entry name" value="Kirre like nephrin family adhesion molecule 3"/>
    <property type="match status" value="1"/>
</dbReference>
<feature type="domain" description="Ig-like" evidence="14">
    <location>
        <begin position="305"/>
        <end position="418"/>
    </location>
</feature>
<evidence type="ECO:0000259" key="14">
    <source>
        <dbReference type="PROSITE" id="PS50835"/>
    </source>
</evidence>
<evidence type="ECO:0000256" key="10">
    <source>
        <dbReference type="ARBA" id="ARBA00023180"/>
    </source>
</evidence>
<dbReference type="InterPro" id="IPR007110">
    <property type="entry name" value="Ig-like_dom"/>
</dbReference>
<evidence type="ECO:0000256" key="1">
    <source>
        <dbReference type="ARBA" id="ARBA00004479"/>
    </source>
</evidence>
<keyword evidence="7 13" id="KW-1133">Transmembrane helix</keyword>
<keyword evidence="3" id="KW-0597">Phosphoprotein</keyword>
<evidence type="ECO:0000256" key="9">
    <source>
        <dbReference type="ARBA" id="ARBA00023157"/>
    </source>
</evidence>
<dbReference type="SMART" id="SM00409">
    <property type="entry name" value="IG"/>
    <property type="match status" value="5"/>
</dbReference>
<evidence type="ECO:0000313" key="15">
    <source>
        <dbReference type="EMBL" id="KAI4534477.1"/>
    </source>
</evidence>
<comment type="caution">
    <text evidence="15">The sequence shown here is derived from an EMBL/GenBank/DDBJ whole genome shotgun (WGS) entry which is preliminary data.</text>
</comment>
<dbReference type="PANTHER" id="PTHR11640">
    <property type="entry name" value="NEPHRIN"/>
    <property type="match status" value="1"/>
</dbReference>
<organism evidence="15 16">
    <name type="scientific">Ovis ammon polii</name>
    <dbReference type="NCBI Taxonomy" id="230172"/>
    <lineage>
        <taxon>Eukaryota</taxon>
        <taxon>Metazoa</taxon>
        <taxon>Chordata</taxon>
        <taxon>Craniata</taxon>
        <taxon>Vertebrata</taxon>
        <taxon>Euteleostomi</taxon>
        <taxon>Mammalia</taxon>
        <taxon>Eutheria</taxon>
        <taxon>Laurasiatheria</taxon>
        <taxon>Artiodactyla</taxon>
        <taxon>Ruminantia</taxon>
        <taxon>Pecora</taxon>
        <taxon>Bovidae</taxon>
        <taxon>Caprinae</taxon>
        <taxon>Ovis</taxon>
    </lineage>
</organism>
<keyword evidence="11" id="KW-0393">Immunoglobulin domain</keyword>
<dbReference type="InterPro" id="IPR013783">
    <property type="entry name" value="Ig-like_fold"/>
</dbReference>
<protein>
    <recommendedName>
        <fullName evidence="14">Ig-like domain-containing protein</fullName>
    </recommendedName>
</protein>
<keyword evidence="6" id="KW-0677">Repeat</keyword>
<dbReference type="InterPro" id="IPR051275">
    <property type="entry name" value="Cell_adhesion_signaling"/>
</dbReference>